<keyword evidence="2" id="KW-1185">Reference proteome</keyword>
<evidence type="ECO:0000313" key="2">
    <source>
        <dbReference type="Proteomes" id="UP001596274"/>
    </source>
</evidence>
<accession>A0ABD5T3R5</accession>
<organism evidence="1 2">
    <name type="scientific">Halorubrum pallidum</name>
    <dbReference type="NCBI Taxonomy" id="1526114"/>
    <lineage>
        <taxon>Archaea</taxon>
        <taxon>Methanobacteriati</taxon>
        <taxon>Methanobacteriota</taxon>
        <taxon>Stenosarchaea group</taxon>
        <taxon>Halobacteria</taxon>
        <taxon>Halobacteriales</taxon>
        <taxon>Haloferacaceae</taxon>
        <taxon>Halorubrum</taxon>
    </lineage>
</organism>
<dbReference type="Proteomes" id="UP001596274">
    <property type="component" value="Unassembled WGS sequence"/>
</dbReference>
<reference evidence="1 2" key="1">
    <citation type="journal article" date="2019" name="Int. J. Syst. Evol. Microbiol.">
        <title>The Global Catalogue of Microorganisms (GCM) 10K type strain sequencing project: providing services to taxonomists for standard genome sequencing and annotation.</title>
        <authorList>
            <consortium name="The Broad Institute Genomics Platform"/>
            <consortium name="The Broad Institute Genome Sequencing Center for Infectious Disease"/>
            <person name="Wu L."/>
            <person name="Ma J."/>
        </authorList>
    </citation>
    <scope>NUCLEOTIDE SEQUENCE [LARGE SCALE GENOMIC DNA]</scope>
    <source>
        <strain evidence="1 2">PJ61</strain>
    </source>
</reference>
<dbReference type="EMBL" id="JBHSWT010000567">
    <property type="protein sequence ID" value="MFC6771932.1"/>
    <property type="molecule type" value="Genomic_DNA"/>
</dbReference>
<dbReference type="AlphaFoldDB" id="A0ABD5T3R5"/>
<name>A0ABD5T3R5_9EURY</name>
<protein>
    <submittedName>
        <fullName evidence="1">Uncharacterized protein</fullName>
    </submittedName>
</protein>
<comment type="caution">
    <text evidence="1">The sequence shown here is derived from an EMBL/GenBank/DDBJ whole genome shotgun (WGS) entry which is preliminary data.</text>
</comment>
<sequence length="374" mass="43438">MPTDEVPPDLLEQMGTVASLCEEENIRVKSLSFGNFASEELMEEYESLKSIVADHEAISRVKVERELAKQIEIDETRECRYYLWDIAVAQKRGILKETYPEFTGGNSGDLIEVSPEADMNKNSFEYKNHYLILCSRLSQNYRLVGKLNQARAEAVNLAVPITYSKIGLPDTTRQSKLAAHWRGPETLQELQDRSGHEFFIQKGTESYDHGLQDRTEFYFEKRDGKWHLQIEELMPRTGIRHSLHTSLADEMLKYYTRYLHAIVDEECERCFHLDGALRSYGTLDDFIDRHVNRELRNPNPLKRMSKRRKLFKIDSPEGALSDFGEVAGLFFRNNPHVLRFFEGDSEWAEELEEKRASLLEFGLSTDRVQDQLKV</sequence>
<evidence type="ECO:0000313" key="1">
    <source>
        <dbReference type="EMBL" id="MFC6771932.1"/>
    </source>
</evidence>
<proteinExistence type="predicted"/>
<gene>
    <name evidence="1" type="ORF">ACFQDD_10460</name>
</gene>